<sequence>MRIGELSKLSGVPIPTIKYYLREGLLPAGERTQFNQAQYEETHLRRLKLVRALVEVGGLSIAATRTVLELMNAQASDLARLGKAQYALTTRKEHEPDEAWEWATARVSELLAQRHWQVSPRNPARLQLAEALATLRRLGQDDYLVLIDRYADAVGRLAAMEVDAVLTRQNVDSMAEAIVVWTAIGDSIIASLRKLAQEAETVRLFGEAVFQAGAERQE</sequence>
<dbReference type="Proteomes" id="UP000579153">
    <property type="component" value="Unassembled WGS sequence"/>
</dbReference>
<dbReference type="PANTHER" id="PTHR30204">
    <property type="entry name" value="REDOX-CYCLING DRUG-SENSING TRANSCRIPTIONAL ACTIVATOR SOXR"/>
    <property type="match status" value="1"/>
</dbReference>
<reference evidence="3 4" key="1">
    <citation type="submission" date="2020-08" db="EMBL/GenBank/DDBJ databases">
        <title>Sequencing the genomes of 1000 actinobacteria strains.</title>
        <authorList>
            <person name="Klenk H.-P."/>
        </authorList>
    </citation>
    <scope>NUCLEOTIDE SEQUENCE [LARGE SCALE GENOMIC DNA]</scope>
    <source>
        <strain evidence="3 4">DSM 45507</strain>
    </source>
</reference>
<comment type="caution">
    <text evidence="3">The sequence shown here is derived from an EMBL/GenBank/DDBJ whole genome shotgun (WGS) entry which is preliminary data.</text>
</comment>
<gene>
    <name evidence="3" type="ORF">HD596_008440</name>
</gene>
<dbReference type="InterPro" id="IPR000551">
    <property type="entry name" value="MerR-type_HTH_dom"/>
</dbReference>
<dbReference type="AlphaFoldDB" id="A0A7W9GD98"/>
<keyword evidence="1 3" id="KW-0238">DNA-binding</keyword>
<dbReference type="InterPro" id="IPR047057">
    <property type="entry name" value="MerR_fam"/>
</dbReference>
<name>A0A7W9GD98_9ACTN</name>
<dbReference type="PROSITE" id="PS50937">
    <property type="entry name" value="HTH_MERR_2"/>
    <property type="match status" value="1"/>
</dbReference>
<dbReference type="GO" id="GO:0003677">
    <property type="term" value="F:DNA binding"/>
    <property type="evidence" value="ECO:0007669"/>
    <property type="project" value="UniProtKB-KW"/>
</dbReference>
<dbReference type="CDD" id="cd04780">
    <property type="entry name" value="HTH_MerR-like_sg5"/>
    <property type="match status" value="1"/>
</dbReference>
<accession>A0A7W9GD98</accession>
<dbReference type="GO" id="GO:0003700">
    <property type="term" value="F:DNA-binding transcription factor activity"/>
    <property type="evidence" value="ECO:0007669"/>
    <property type="project" value="InterPro"/>
</dbReference>
<dbReference type="Gene3D" id="1.10.1660.10">
    <property type="match status" value="1"/>
</dbReference>
<feature type="domain" description="HTH merR-type" evidence="2">
    <location>
        <begin position="1"/>
        <end position="70"/>
    </location>
</feature>
<evidence type="ECO:0000313" key="3">
    <source>
        <dbReference type="EMBL" id="MBB5781684.1"/>
    </source>
</evidence>
<dbReference type="EMBL" id="JACHMB010000001">
    <property type="protein sequence ID" value="MBB5781684.1"/>
    <property type="molecule type" value="Genomic_DNA"/>
</dbReference>
<evidence type="ECO:0000259" key="2">
    <source>
        <dbReference type="PROSITE" id="PS50937"/>
    </source>
</evidence>
<keyword evidence="4" id="KW-1185">Reference proteome</keyword>
<protein>
    <submittedName>
        <fullName evidence="3">DNA-binding transcriptional MerR regulator</fullName>
    </submittedName>
</protein>
<dbReference type="Pfam" id="PF13411">
    <property type="entry name" value="MerR_1"/>
    <property type="match status" value="1"/>
</dbReference>
<dbReference type="RefSeq" id="WP_185074935.1">
    <property type="nucleotide sequence ID" value="NZ_JACHMB010000001.1"/>
</dbReference>
<dbReference type="SMART" id="SM00422">
    <property type="entry name" value="HTH_MERR"/>
    <property type="match status" value="1"/>
</dbReference>
<dbReference type="PRINTS" id="PR00040">
    <property type="entry name" value="HTHMERR"/>
</dbReference>
<organism evidence="3 4">
    <name type="scientific">Nonomuraea jabiensis</name>
    <dbReference type="NCBI Taxonomy" id="882448"/>
    <lineage>
        <taxon>Bacteria</taxon>
        <taxon>Bacillati</taxon>
        <taxon>Actinomycetota</taxon>
        <taxon>Actinomycetes</taxon>
        <taxon>Streptosporangiales</taxon>
        <taxon>Streptosporangiaceae</taxon>
        <taxon>Nonomuraea</taxon>
    </lineage>
</organism>
<dbReference type="InterPro" id="IPR009061">
    <property type="entry name" value="DNA-bd_dom_put_sf"/>
</dbReference>
<dbReference type="PANTHER" id="PTHR30204:SF98">
    <property type="entry name" value="HTH-TYPE TRANSCRIPTIONAL REGULATOR ADHR"/>
    <property type="match status" value="1"/>
</dbReference>
<evidence type="ECO:0000313" key="4">
    <source>
        <dbReference type="Proteomes" id="UP000579153"/>
    </source>
</evidence>
<dbReference type="SUPFAM" id="SSF46955">
    <property type="entry name" value="Putative DNA-binding domain"/>
    <property type="match status" value="1"/>
</dbReference>
<proteinExistence type="predicted"/>
<evidence type="ECO:0000256" key="1">
    <source>
        <dbReference type="ARBA" id="ARBA00023125"/>
    </source>
</evidence>